<dbReference type="STRING" id="34062.AXE82_06290"/>
<evidence type="ECO:0000313" key="4">
    <source>
        <dbReference type="Proteomes" id="UP000229340"/>
    </source>
</evidence>
<organism evidence="3 4">
    <name type="scientific">Faucicola osloensis</name>
    <name type="common">Moraxella osloensis</name>
    <dbReference type="NCBI Taxonomy" id="34062"/>
    <lineage>
        <taxon>Bacteria</taxon>
        <taxon>Pseudomonadati</taxon>
        <taxon>Pseudomonadota</taxon>
        <taxon>Gammaproteobacteria</taxon>
        <taxon>Moraxellales</taxon>
        <taxon>Moraxellaceae</taxon>
        <taxon>Faucicola</taxon>
    </lineage>
</organism>
<keyword evidence="2" id="KW-0812">Transmembrane</keyword>
<feature type="transmembrane region" description="Helical" evidence="2">
    <location>
        <begin position="34"/>
        <end position="61"/>
    </location>
</feature>
<reference evidence="4" key="1">
    <citation type="submission" date="2017-11" db="EMBL/GenBank/DDBJ databases">
        <title>Complete genome sequence of Moraxella osloensis NP7 isolated from human skin.</title>
        <authorList>
            <person name="Lee K."/>
            <person name="Lim J.Y."/>
            <person name="Hwang I."/>
        </authorList>
    </citation>
    <scope>NUCLEOTIDE SEQUENCE [LARGE SCALE GENOMIC DNA]</scope>
    <source>
        <strain evidence="4">NP7</strain>
    </source>
</reference>
<keyword evidence="2" id="KW-0472">Membrane</keyword>
<keyword evidence="2" id="KW-1133">Transmembrane helix</keyword>
<gene>
    <name evidence="3" type="ORF">NP7_01000</name>
</gene>
<dbReference type="RefSeq" id="WP_100269353.1">
    <property type="nucleotide sequence ID" value="NZ_CP024443.1"/>
</dbReference>
<evidence type="ECO:0000256" key="2">
    <source>
        <dbReference type="SAM" id="Phobius"/>
    </source>
</evidence>
<evidence type="ECO:0000256" key="1">
    <source>
        <dbReference type="SAM" id="MobiDB-lite"/>
    </source>
</evidence>
<feature type="compositionally biased region" description="Polar residues" evidence="1">
    <location>
        <begin position="8"/>
        <end position="26"/>
    </location>
</feature>
<feature type="region of interest" description="Disordered" evidence="1">
    <location>
        <begin position="1"/>
        <end position="31"/>
    </location>
</feature>
<dbReference type="EMBL" id="CP024443">
    <property type="protein sequence ID" value="ATR77979.1"/>
    <property type="molecule type" value="Genomic_DNA"/>
</dbReference>
<sequence length="180" mass="19895">MFKKNNKATDPQAHQSKHSAQPGKQKNTTKKRHVVAKLIGVGVTATAATGVTAVLGSYGAWQYAKQQYKARRLYTPAFSGVVTNQHFKGKVHKVGEYLTFVTDGATYALNDPLLRIQSLYQSNKTPTDNQASHQTKLIDRVHCDDVTIVAQLSEKGHYGYLGHLDYQLTVVDTADDAMNF</sequence>
<proteinExistence type="predicted"/>
<name>A0A2D2LSH3_FAUOS</name>
<dbReference type="AlphaFoldDB" id="A0A2D2LSH3"/>
<protein>
    <submittedName>
        <fullName evidence="3">Uncharacterized protein</fullName>
    </submittedName>
</protein>
<evidence type="ECO:0000313" key="3">
    <source>
        <dbReference type="EMBL" id="ATR77979.1"/>
    </source>
</evidence>
<dbReference type="Proteomes" id="UP000229340">
    <property type="component" value="Chromosome"/>
</dbReference>
<accession>A0A2D2LSH3</accession>